<dbReference type="Gene3D" id="3.30.379.10">
    <property type="entry name" value="Chitobiase/beta-hexosaminidase domain 2-like"/>
    <property type="match status" value="1"/>
</dbReference>
<name>A0ABW4YHU3_9BACL</name>
<proteinExistence type="predicted"/>
<accession>A0ABW4YHU3</accession>
<dbReference type="EMBL" id="JBHUHO010000011">
    <property type="protein sequence ID" value="MFD2114964.1"/>
    <property type="molecule type" value="Genomic_DNA"/>
</dbReference>
<comment type="caution">
    <text evidence="2">The sequence shown here is derived from an EMBL/GenBank/DDBJ whole genome shotgun (WGS) entry which is preliminary data.</text>
</comment>
<evidence type="ECO:0000313" key="2">
    <source>
        <dbReference type="EMBL" id="MFD2114964.1"/>
    </source>
</evidence>
<dbReference type="RefSeq" id="WP_377769993.1">
    <property type="nucleotide sequence ID" value="NZ_JBHUHO010000011.1"/>
</dbReference>
<dbReference type="SUPFAM" id="SSF55545">
    <property type="entry name" value="beta-N-acetylhexosaminidase-like domain"/>
    <property type="match status" value="1"/>
</dbReference>
<evidence type="ECO:0000256" key="1">
    <source>
        <dbReference type="ARBA" id="ARBA00022801"/>
    </source>
</evidence>
<reference evidence="3" key="1">
    <citation type="journal article" date="2019" name="Int. J. Syst. Evol. Microbiol.">
        <title>The Global Catalogue of Microorganisms (GCM) 10K type strain sequencing project: providing services to taxonomists for standard genome sequencing and annotation.</title>
        <authorList>
            <consortium name="The Broad Institute Genomics Platform"/>
            <consortium name="The Broad Institute Genome Sequencing Center for Infectious Disease"/>
            <person name="Wu L."/>
            <person name="Ma J."/>
        </authorList>
    </citation>
    <scope>NUCLEOTIDE SEQUENCE [LARGE SCALE GENOMIC DNA]</scope>
    <source>
        <strain evidence="3">GH52</strain>
    </source>
</reference>
<keyword evidence="1" id="KW-0378">Hydrolase</keyword>
<dbReference type="Proteomes" id="UP001597362">
    <property type="component" value="Unassembled WGS sequence"/>
</dbReference>
<keyword evidence="3" id="KW-1185">Reference proteome</keyword>
<dbReference type="InterPro" id="IPR029018">
    <property type="entry name" value="Hex-like_dom2"/>
</dbReference>
<protein>
    <submittedName>
        <fullName evidence="2">Uncharacterized protein</fullName>
    </submittedName>
</protein>
<gene>
    <name evidence="2" type="ORF">ACFSJH_04340</name>
</gene>
<evidence type="ECO:0000313" key="3">
    <source>
        <dbReference type="Proteomes" id="UP001597362"/>
    </source>
</evidence>
<organism evidence="2 3">
    <name type="scientific">Paenibacillus yanchengensis</name>
    <dbReference type="NCBI Taxonomy" id="2035833"/>
    <lineage>
        <taxon>Bacteria</taxon>
        <taxon>Bacillati</taxon>
        <taxon>Bacillota</taxon>
        <taxon>Bacilli</taxon>
        <taxon>Bacillales</taxon>
        <taxon>Paenibacillaceae</taxon>
        <taxon>Paenibacillus</taxon>
    </lineage>
</organism>
<sequence length="913" mass="106335">MQEVIVIGFEEDESARMLYGIELLQRKLTELGYMVQLRAGGWDGDGYRYSSERKIYVGRRYSSELINSLEEREVLLYHTSPPVQEGFYLTTCSGKLTVIVAEEDSGLLYGCQELVNIISEQGSLPFNIVRADGPRFVWRGAAIGLQQSKIEEGKGNFEYPLTPDRFPWFYDKPMWTKYLDHLLEQRANRLSLWNAHPFSSLVYLEEEPEALEVSKRQLVINREMLSWLIEQAEKRNIKVLFSFYNIHIPHAFADKYNLTYTQTHPLPVTSMYTSRLIRLFVKDFPTVGFMISLGEKLKGQIYGEEWLCETILPSIKQGWLQSGAAALPEVVLRSHGSQIEKVLQKADKIYPNIISEKKYTGESITTWVPRGTTQQTHQRLSTREAGHIATIHMNTNLEPFRFGAVSAIQRMVQSMEHRLGTNAIQFYPLNYWNWPYSLDRVEIPLLQIERDWMWHEAWLRYAWNPDRDATSEKRYWVSKLAMQFGNEEAAELVLSAYEDAGNCAPRLLRRFGITQGTRQTFSLGMTMSQLINPERYFPWKELWESHAPYGERLEEYVIKALAGMNHSGETPLNAVEEAEVFMEDAMRKIKQADSFVCHNRLEYERIVSDMEALQALVDAYTYKVRASLLILMYKHTVEKSYFEKLELLEESVEWLEKSVERYRELTNITKETYTYAGSLHTRHRKIPFRDGAIFNHWQHCLPLFEEELEIFKKRIAKLQSNKVPRKVSDAEAEIWTKYQRYHQVSFELLSANAEVYTIEKGARVFTDGDIPIVECAEEIYGLTGVRFNQVDAVYEDMKIEMKLHADAYILVGIFFSEDMQWLKAPTEQLPYIANKKFELLVQKGVLLFSYPAVHIYAVPYKAGRHVLQFGKGAFTILGVIDSNERLITREFVPYQNNVSKLDWLFEMDYVEIT</sequence>